<sequence length="243" mass="26985">MGVGRDLASPRTSRNAVTCPPPLPTSFKQSCRTADRFPSLWLPFPLLPSAAAMSVVWLSVFFLLCVELIVTAVLVLPLPRVVRKSIASAIFRFELAKRVRFFINFTILACLFAIWDCVQELTRLREKYEAPSSPDKVGMNIEGGDSQASYFQSSLDRQRRFRSERNLYLSAFTLTLLFVIGRLLDMSRDEIIADKRLEELNRLINGEPAVAPAKAAGASGASPAKRKPVVPVVPVSAADRKKM</sequence>
<evidence type="ECO:0000313" key="1">
    <source>
        <dbReference type="EMBL" id="KAK1860025.1"/>
    </source>
</evidence>
<evidence type="ECO:0000313" key="2">
    <source>
        <dbReference type="Proteomes" id="UP000798662"/>
    </source>
</evidence>
<proteinExistence type="predicted"/>
<accession>A0ACC3BPW9</accession>
<dbReference type="Proteomes" id="UP000798662">
    <property type="component" value="Chromosome 1"/>
</dbReference>
<reference evidence="1" key="1">
    <citation type="submission" date="2019-11" db="EMBL/GenBank/DDBJ databases">
        <title>Nori genome reveals adaptations in red seaweeds to the harsh intertidal environment.</title>
        <authorList>
            <person name="Wang D."/>
            <person name="Mao Y."/>
        </authorList>
    </citation>
    <scope>NUCLEOTIDE SEQUENCE</scope>
    <source>
        <tissue evidence="1">Gametophyte</tissue>
    </source>
</reference>
<name>A0ACC3BPW9_PYRYE</name>
<gene>
    <name evidence="1" type="ORF">I4F81_002616</name>
</gene>
<dbReference type="EMBL" id="CM020618">
    <property type="protein sequence ID" value="KAK1860025.1"/>
    <property type="molecule type" value="Genomic_DNA"/>
</dbReference>
<comment type="caution">
    <text evidence="1">The sequence shown here is derived from an EMBL/GenBank/DDBJ whole genome shotgun (WGS) entry which is preliminary data.</text>
</comment>
<keyword evidence="2" id="KW-1185">Reference proteome</keyword>
<organism evidence="1 2">
    <name type="scientific">Pyropia yezoensis</name>
    <name type="common">Susabi-nori</name>
    <name type="synonym">Porphyra yezoensis</name>
    <dbReference type="NCBI Taxonomy" id="2788"/>
    <lineage>
        <taxon>Eukaryota</taxon>
        <taxon>Rhodophyta</taxon>
        <taxon>Bangiophyceae</taxon>
        <taxon>Bangiales</taxon>
        <taxon>Bangiaceae</taxon>
        <taxon>Pyropia</taxon>
    </lineage>
</organism>
<protein>
    <submittedName>
        <fullName evidence="1">Uncharacterized protein</fullName>
    </submittedName>
</protein>